<feature type="domain" description="Nitroreductase" evidence="1">
    <location>
        <begin position="18"/>
        <end position="184"/>
    </location>
</feature>
<comment type="caution">
    <text evidence="2">The sequence shown here is derived from an EMBL/GenBank/DDBJ whole genome shotgun (WGS) entry which is preliminary data.</text>
</comment>
<name>A0ABU7U377_9PROT</name>
<reference evidence="2 3" key="1">
    <citation type="submission" date="2023-10" db="EMBL/GenBank/DDBJ databases">
        <title>Sorlinia euscelidii gen. nov., sp. nov., an acetic acid bacteria isolated from the gut of Euscelidius variegatus emitter.</title>
        <authorList>
            <person name="Michoud G."/>
            <person name="Marasco R."/>
            <person name="Seferji K."/>
            <person name="Gonella E."/>
            <person name="Garuglieri E."/>
            <person name="Alma A."/>
            <person name="Mapelli F."/>
            <person name="Borin S."/>
            <person name="Daffonchio D."/>
            <person name="Crotti E."/>
        </authorList>
    </citation>
    <scope>NUCLEOTIDE SEQUENCE [LARGE SCALE GENOMIC DNA]</scope>
    <source>
        <strain evidence="2 3">EV16P</strain>
    </source>
</reference>
<dbReference type="Pfam" id="PF00881">
    <property type="entry name" value="Nitroreductase"/>
    <property type="match status" value="1"/>
</dbReference>
<dbReference type="NCBIfam" id="TIGR02476">
    <property type="entry name" value="BluB"/>
    <property type="match status" value="1"/>
</dbReference>
<gene>
    <name evidence="2" type="ORF">DOFOFD_05110</name>
</gene>
<evidence type="ECO:0000259" key="1">
    <source>
        <dbReference type="Pfam" id="PF00881"/>
    </source>
</evidence>
<evidence type="ECO:0000313" key="2">
    <source>
        <dbReference type="EMBL" id="MEE8658386.1"/>
    </source>
</evidence>
<accession>A0ABU7U377</accession>
<evidence type="ECO:0000313" key="3">
    <source>
        <dbReference type="Proteomes" id="UP001312908"/>
    </source>
</evidence>
<dbReference type="InterPro" id="IPR050627">
    <property type="entry name" value="Nitroreductase/BluB"/>
</dbReference>
<dbReference type="PANTHER" id="PTHR23026:SF123">
    <property type="entry name" value="NAD(P)H NITROREDUCTASE RV3131-RELATED"/>
    <property type="match status" value="1"/>
</dbReference>
<dbReference type="Proteomes" id="UP001312908">
    <property type="component" value="Unassembled WGS sequence"/>
</dbReference>
<dbReference type="Gene3D" id="3.40.109.10">
    <property type="entry name" value="NADH Oxidase"/>
    <property type="match status" value="1"/>
</dbReference>
<dbReference type="PANTHER" id="PTHR23026">
    <property type="entry name" value="NADPH NITROREDUCTASE"/>
    <property type="match status" value="1"/>
</dbReference>
<sequence length="212" mass="24469">MSSVAFSADFIGELDQLLRWRRDVRHFKQQAVPEPILQDLLHRASMAPSVGLSQPWRFIRVEDNDRRLAIHREFERCNRAAHAEFPARDAEEYARLKLSGLQDAPHHIAVFFVPEPAQGRGLGRRTMPQTVEWSTVMAIYNFWLAATARGIGVGWVSILDPVMTGQILDVDPDWEMMAYLCVGYPTSPSEMPELEKKNWAARHPDRSRWIYR</sequence>
<keyword evidence="3" id="KW-1185">Reference proteome</keyword>
<dbReference type="InterPro" id="IPR000415">
    <property type="entry name" value="Nitroreductase-like"/>
</dbReference>
<protein>
    <submittedName>
        <fullName evidence="2">Cob(II)yrinic acid a,c-diamide reductase</fullName>
    </submittedName>
</protein>
<dbReference type="SUPFAM" id="SSF55469">
    <property type="entry name" value="FMN-dependent nitroreductase-like"/>
    <property type="match status" value="1"/>
</dbReference>
<dbReference type="InterPro" id="IPR012825">
    <property type="entry name" value="BluB"/>
</dbReference>
<dbReference type="RefSeq" id="WP_394819328.1">
    <property type="nucleotide sequence ID" value="NZ_JAWJZY010000002.1"/>
</dbReference>
<dbReference type="InterPro" id="IPR029479">
    <property type="entry name" value="Nitroreductase"/>
</dbReference>
<proteinExistence type="predicted"/>
<dbReference type="EMBL" id="JAWJZY010000002">
    <property type="protein sequence ID" value="MEE8658386.1"/>
    <property type="molecule type" value="Genomic_DNA"/>
</dbReference>
<organism evidence="2 3">
    <name type="scientific">Sorlinia euscelidii</name>
    <dbReference type="NCBI Taxonomy" id="3081148"/>
    <lineage>
        <taxon>Bacteria</taxon>
        <taxon>Pseudomonadati</taxon>
        <taxon>Pseudomonadota</taxon>
        <taxon>Alphaproteobacteria</taxon>
        <taxon>Acetobacterales</taxon>
        <taxon>Acetobacteraceae</taxon>
        <taxon>Sorlinia</taxon>
    </lineage>
</organism>